<dbReference type="KEGG" id="qlo:115974044"/>
<dbReference type="Pfam" id="PF03140">
    <property type="entry name" value="DUF247"/>
    <property type="match status" value="1"/>
</dbReference>
<organism evidence="2 3">
    <name type="scientific">Quercus lobata</name>
    <name type="common">Valley oak</name>
    <dbReference type="NCBI Taxonomy" id="97700"/>
    <lineage>
        <taxon>Eukaryota</taxon>
        <taxon>Viridiplantae</taxon>
        <taxon>Streptophyta</taxon>
        <taxon>Embryophyta</taxon>
        <taxon>Tracheophyta</taxon>
        <taxon>Spermatophyta</taxon>
        <taxon>Magnoliopsida</taxon>
        <taxon>eudicotyledons</taxon>
        <taxon>Gunneridae</taxon>
        <taxon>Pentapetalae</taxon>
        <taxon>rosids</taxon>
        <taxon>fabids</taxon>
        <taxon>Fagales</taxon>
        <taxon>Fagaceae</taxon>
        <taxon>Quercus</taxon>
    </lineage>
</organism>
<dbReference type="InParanoid" id="A0A7N2L264"/>
<dbReference type="Gramene" id="QL02p100699:mrna">
    <property type="protein sequence ID" value="QL02p100699:mrna:CDS:2"/>
    <property type="gene ID" value="QL02p100699"/>
</dbReference>
<dbReference type="AlphaFoldDB" id="A0A7N2L264"/>
<dbReference type="Proteomes" id="UP000594261">
    <property type="component" value="Chromosome 2"/>
</dbReference>
<dbReference type="InterPro" id="IPR004158">
    <property type="entry name" value="DUF247_pln"/>
</dbReference>
<dbReference type="EnsemblPlants" id="QL02p100699:mrna">
    <property type="protein sequence ID" value="QL02p100699:mrna:CDS:2"/>
    <property type="gene ID" value="QL02p100699"/>
</dbReference>
<feature type="transmembrane region" description="Helical" evidence="1">
    <location>
        <begin position="408"/>
        <end position="432"/>
    </location>
</feature>
<evidence type="ECO:0000313" key="2">
    <source>
        <dbReference type="EnsemblPlants" id="QL02p100699:mrna:CDS:2"/>
    </source>
</evidence>
<keyword evidence="1" id="KW-0472">Membrane</keyword>
<keyword evidence="3" id="KW-1185">Reference proteome</keyword>
<keyword evidence="1" id="KW-1133">Transmembrane helix</keyword>
<reference evidence="2" key="2">
    <citation type="submission" date="2021-01" db="UniProtKB">
        <authorList>
            <consortium name="EnsemblPlants"/>
        </authorList>
    </citation>
    <scope>IDENTIFICATION</scope>
</reference>
<evidence type="ECO:0000256" key="1">
    <source>
        <dbReference type="SAM" id="Phobius"/>
    </source>
</evidence>
<dbReference type="GeneID" id="115974044"/>
<dbReference type="RefSeq" id="XP_030950129.1">
    <property type="nucleotide sequence ID" value="XM_031094269.1"/>
</dbReference>
<reference evidence="3" key="1">
    <citation type="journal article" date="2016" name="G3 (Bethesda)">
        <title>First Draft Assembly and Annotation of the Genome of a California Endemic Oak Quercus lobata Nee (Fagaceae).</title>
        <authorList>
            <person name="Sork V.L."/>
            <person name="Fitz-Gibbon S.T."/>
            <person name="Puiu D."/>
            <person name="Crepeau M."/>
            <person name="Gugger P.F."/>
            <person name="Sherman R."/>
            <person name="Stevens K."/>
            <person name="Langley C.H."/>
            <person name="Pellegrini M."/>
            <person name="Salzberg S.L."/>
        </authorList>
    </citation>
    <scope>NUCLEOTIDE SEQUENCE [LARGE SCALE GENOMIC DNA]</scope>
    <source>
        <strain evidence="3">cv. SW786</strain>
    </source>
</reference>
<dbReference type="PANTHER" id="PTHR31170:SF9">
    <property type="entry name" value="PROTEIN, PUTATIVE (DUF247)-RELATED"/>
    <property type="match status" value="1"/>
</dbReference>
<proteinExistence type="predicted"/>
<dbReference type="PANTHER" id="PTHR31170">
    <property type="entry name" value="BNAC04G53230D PROTEIN"/>
    <property type="match status" value="1"/>
</dbReference>
<accession>A0A7N2L264</accession>
<dbReference type="OMA" id="YINVGTE"/>
<dbReference type="OrthoDB" id="672127at2759"/>
<keyword evidence="1" id="KW-0812">Transmembrane</keyword>
<protein>
    <submittedName>
        <fullName evidence="2">Uncharacterized protein</fullName>
    </submittedName>
</protein>
<gene>
    <name evidence="2" type="primary">LOC115974044</name>
</gene>
<evidence type="ECO:0000313" key="3">
    <source>
        <dbReference type="Proteomes" id="UP000594261"/>
    </source>
</evidence>
<name>A0A7N2L264_QUELO</name>
<sequence>MKQLEIEEIQGEAGHSSENENQHEGLVNEIIAMFERLEPSLSSECCIYRVPYHIRRVNEEAYTPQVISIGPFHYNSTRLKPKKNHKVRYLKSLMHRAKPEIHLKTLVSSIKWMEESIRRCYSETIQLSSNDFVKMILVDAGFILELFIREFERRNWESDDPMLVEGWLLSTVWRDLVLLENQLPFFVIEKLFQVAFPFKSGSYLIELTFHFFREMNFQNKSPLSNVKIKHFTDLFRTFMLPPSDRLPEAGNMKVKLLYSATQLNEAGVKLKVSPSKCLLDLKFTNGVLEIPQFPIYDTAEALTRNVIAFELYHYGESIAYITHYYYMLHSLINTTKDMDLLCDKEIVVNYQGDNNAMTSIVNNLHTNIIWVGLNSDYCHLCENLNVFYKDHWHRWKAMLMRDYFSTPWRTASTIAAAILLVLTLIQTVSSIIQVA</sequence>